<accession>Q1Z747</accession>
<dbReference type="RefSeq" id="WP_006229209.1">
    <property type="nucleotide sequence ID" value="NZ_CH724134.1"/>
</dbReference>
<dbReference type="HOGENOM" id="CLU_3046412_0_0_6"/>
<evidence type="ECO:0000313" key="3">
    <source>
        <dbReference type="Proteomes" id="UP000003789"/>
    </source>
</evidence>
<protein>
    <submittedName>
        <fullName evidence="2">Uncharacterized protein</fullName>
    </submittedName>
</protein>
<evidence type="ECO:0000256" key="1">
    <source>
        <dbReference type="SAM" id="MobiDB-lite"/>
    </source>
</evidence>
<sequence length="53" mass="6412">MAKLDQKFHKSAKAKSKLDFGDDSQDYIQDDRKKKRRIVKQRYDSSEHSEFDY</sequence>
<name>Q1Z747_9GAMM</name>
<proteinExistence type="predicted"/>
<comment type="caution">
    <text evidence="2">The sequence shown here is derived from an EMBL/GenBank/DDBJ whole genome shotgun (WGS) entry which is preliminary data.</text>
</comment>
<dbReference type="Proteomes" id="UP000003789">
    <property type="component" value="Unassembled WGS sequence"/>
</dbReference>
<gene>
    <name evidence="2" type="ORF">P3TCK_05972</name>
</gene>
<feature type="compositionally biased region" description="Basic and acidic residues" evidence="1">
    <location>
        <begin position="41"/>
        <end position="53"/>
    </location>
</feature>
<dbReference type="EMBL" id="AAPH01000005">
    <property type="protein sequence ID" value="EAS44256.1"/>
    <property type="molecule type" value="Genomic_DNA"/>
</dbReference>
<evidence type="ECO:0000313" key="2">
    <source>
        <dbReference type="EMBL" id="EAS44256.1"/>
    </source>
</evidence>
<feature type="region of interest" description="Disordered" evidence="1">
    <location>
        <begin position="1"/>
        <end position="53"/>
    </location>
</feature>
<reference evidence="2 3" key="1">
    <citation type="submission" date="2006-03" db="EMBL/GenBank/DDBJ databases">
        <authorList>
            <person name="Bartlett D.H."/>
            <person name="Valle G."/>
            <person name="Lauro F.M."/>
            <person name="Vezzi A."/>
            <person name="Simonato F."/>
            <person name="Eloe E."/>
            <person name="Vitulo N."/>
            <person name="Stratton T.K."/>
            <person name="D'angelo M."/>
            <person name="Ferriera S."/>
            <person name="Johnson J."/>
            <person name="Kravitz S."/>
            <person name="Beeson K."/>
            <person name="Sutton G."/>
            <person name="Rogers Y."/>
            <person name="Friedman R."/>
            <person name="Frazier M."/>
            <person name="Venter J.C."/>
        </authorList>
    </citation>
    <scope>NUCLEOTIDE SEQUENCE [LARGE SCALE GENOMIC DNA]</scope>
    <source>
        <strain evidence="2 3">3TCK</strain>
    </source>
</reference>
<dbReference type="AlphaFoldDB" id="Q1Z747"/>
<organism evidence="2 3">
    <name type="scientific">Photobacterium profundum 3TCK</name>
    <dbReference type="NCBI Taxonomy" id="314280"/>
    <lineage>
        <taxon>Bacteria</taxon>
        <taxon>Pseudomonadati</taxon>
        <taxon>Pseudomonadota</taxon>
        <taxon>Gammaproteobacteria</taxon>
        <taxon>Vibrionales</taxon>
        <taxon>Vibrionaceae</taxon>
        <taxon>Photobacterium</taxon>
    </lineage>
</organism>